<gene>
    <name evidence="1" type="ORF">SAMN05444422_103429</name>
</gene>
<dbReference type="AlphaFoldDB" id="A0A1I1FLT2"/>
<proteinExistence type="predicted"/>
<protein>
    <submittedName>
        <fullName evidence="1">Uncharacterized protein</fullName>
    </submittedName>
</protein>
<dbReference type="InterPro" id="IPR058892">
    <property type="entry name" value="HisG-like"/>
</dbReference>
<dbReference type="RefSeq" id="WP_089787101.1">
    <property type="nucleotide sequence ID" value="NZ_FOKW01000003.1"/>
</dbReference>
<dbReference type="Proteomes" id="UP000199161">
    <property type="component" value="Unassembled WGS sequence"/>
</dbReference>
<accession>A0A1I1FLT2</accession>
<evidence type="ECO:0000313" key="2">
    <source>
        <dbReference type="Proteomes" id="UP000199161"/>
    </source>
</evidence>
<organism evidence="1 2">
    <name type="scientific">Natronobacterium haloterrestre</name>
    <name type="common">Halobiforma haloterrestris</name>
    <dbReference type="NCBI Taxonomy" id="148448"/>
    <lineage>
        <taxon>Archaea</taxon>
        <taxon>Methanobacteriati</taxon>
        <taxon>Methanobacteriota</taxon>
        <taxon>Stenosarchaea group</taxon>
        <taxon>Halobacteria</taxon>
        <taxon>Halobacteriales</taxon>
        <taxon>Natrialbaceae</taxon>
        <taxon>Natronobacterium</taxon>
    </lineage>
</organism>
<name>A0A1I1FLT2_NATHA</name>
<keyword evidence="2" id="KW-1185">Reference proteome</keyword>
<dbReference type="OrthoDB" id="193491at2157"/>
<dbReference type="EMBL" id="FOKW01000003">
    <property type="protein sequence ID" value="SFB99946.1"/>
    <property type="molecule type" value="Genomic_DNA"/>
</dbReference>
<reference evidence="2" key="1">
    <citation type="submission" date="2016-10" db="EMBL/GenBank/DDBJ databases">
        <authorList>
            <person name="Varghese N."/>
            <person name="Submissions S."/>
        </authorList>
    </citation>
    <scope>NUCLEOTIDE SEQUENCE [LARGE SCALE GENOMIC DNA]</scope>
    <source>
        <strain evidence="2">DSM 13078</strain>
    </source>
</reference>
<sequence length="317" mass="34883">MGETIPIAVPRKGRPLEAVLDRLARRLDVPDLADDVTSTLRHEKALTKGTLDPDHPERSVYHRLADYSDVDDPTEPEYTLLRDDRAGKPRRIVFDSVTIPLAEAGPDAEIDGRVPDDTVVQLVGREEPFRALRTHEFALGFDSADLVLEEVVELRPDPVGRIEDVNARIDPAESDVRVVTGLGDTVYHTLMATPDVAPSAGHLDREFLESYEGPLCIEPRYERLVRAVLGTRALEGIEFRYPEEGQEEEAAIADTGLGVYLTVTGSTAREHGLLLGEQLFPSETVLLESPPEVSRATAAVRSLLNGPDLETELAVQE</sequence>
<dbReference type="Pfam" id="PF25936">
    <property type="entry name" value="HisG_halo"/>
    <property type="match status" value="1"/>
</dbReference>
<evidence type="ECO:0000313" key="1">
    <source>
        <dbReference type="EMBL" id="SFB99946.1"/>
    </source>
</evidence>